<keyword evidence="1" id="KW-1185">Reference proteome</keyword>
<organism evidence="1 2">
    <name type="scientific">Panagrellus redivivus</name>
    <name type="common">Microworm</name>
    <dbReference type="NCBI Taxonomy" id="6233"/>
    <lineage>
        <taxon>Eukaryota</taxon>
        <taxon>Metazoa</taxon>
        <taxon>Ecdysozoa</taxon>
        <taxon>Nematoda</taxon>
        <taxon>Chromadorea</taxon>
        <taxon>Rhabditida</taxon>
        <taxon>Tylenchina</taxon>
        <taxon>Panagrolaimomorpha</taxon>
        <taxon>Panagrolaimoidea</taxon>
        <taxon>Panagrolaimidae</taxon>
        <taxon>Panagrellus</taxon>
    </lineage>
</organism>
<dbReference type="Proteomes" id="UP000492821">
    <property type="component" value="Unassembled WGS sequence"/>
</dbReference>
<evidence type="ECO:0000313" key="1">
    <source>
        <dbReference type="Proteomes" id="UP000492821"/>
    </source>
</evidence>
<proteinExistence type="predicted"/>
<name>A0A7E4UT39_PANRE</name>
<sequence>MLSILPHKGFTYAQSREYDVIMLNTDTKPYAKVHTENGHMVKPHTYKCMCPSELDLECSLEAGNPAKSRYFATVVRVHPDYMNIIPNVSITLYNAMAWL</sequence>
<protein>
    <submittedName>
        <fullName evidence="2">SWIM-type domain-containing protein</fullName>
    </submittedName>
</protein>
<dbReference type="AlphaFoldDB" id="A0A7E4UT39"/>
<evidence type="ECO:0000313" key="2">
    <source>
        <dbReference type="WBParaSite" id="Pan_g12518.t1"/>
    </source>
</evidence>
<accession>A0A7E4UT39</accession>
<dbReference type="WBParaSite" id="Pan_g12518.t1">
    <property type="protein sequence ID" value="Pan_g12518.t1"/>
    <property type="gene ID" value="Pan_g12518"/>
</dbReference>
<reference evidence="1" key="1">
    <citation type="journal article" date="2013" name="Genetics">
        <title>The draft genome and transcriptome of Panagrellus redivivus are shaped by the harsh demands of a free-living lifestyle.</title>
        <authorList>
            <person name="Srinivasan J."/>
            <person name="Dillman A.R."/>
            <person name="Macchietto M.G."/>
            <person name="Heikkinen L."/>
            <person name="Lakso M."/>
            <person name="Fracchia K.M."/>
            <person name="Antoshechkin I."/>
            <person name="Mortazavi A."/>
            <person name="Wong G."/>
            <person name="Sternberg P.W."/>
        </authorList>
    </citation>
    <scope>NUCLEOTIDE SEQUENCE [LARGE SCALE GENOMIC DNA]</scope>
    <source>
        <strain evidence="1">MT8872</strain>
    </source>
</reference>
<reference evidence="2" key="2">
    <citation type="submission" date="2020-10" db="UniProtKB">
        <authorList>
            <consortium name="WormBaseParasite"/>
        </authorList>
    </citation>
    <scope>IDENTIFICATION</scope>
</reference>